<dbReference type="Proteomes" id="UP000314294">
    <property type="component" value="Unassembled WGS sequence"/>
</dbReference>
<evidence type="ECO:0000256" key="1">
    <source>
        <dbReference type="SAM" id="MobiDB-lite"/>
    </source>
</evidence>
<accession>A0A4Z2FAY7</accession>
<organism evidence="2 3">
    <name type="scientific">Liparis tanakae</name>
    <name type="common">Tanaka's snailfish</name>
    <dbReference type="NCBI Taxonomy" id="230148"/>
    <lineage>
        <taxon>Eukaryota</taxon>
        <taxon>Metazoa</taxon>
        <taxon>Chordata</taxon>
        <taxon>Craniata</taxon>
        <taxon>Vertebrata</taxon>
        <taxon>Euteleostomi</taxon>
        <taxon>Actinopterygii</taxon>
        <taxon>Neopterygii</taxon>
        <taxon>Teleostei</taxon>
        <taxon>Neoteleostei</taxon>
        <taxon>Acanthomorphata</taxon>
        <taxon>Eupercaria</taxon>
        <taxon>Perciformes</taxon>
        <taxon>Cottioidei</taxon>
        <taxon>Cottales</taxon>
        <taxon>Liparidae</taxon>
        <taxon>Liparis</taxon>
    </lineage>
</organism>
<dbReference type="AlphaFoldDB" id="A0A4Z2FAY7"/>
<proteinExistence type="predicted"/>
<comment type="caution">
    <text evidence="2">The sequence shown here is derived from an EMBL/GenBank/DDBJ whole genome shotgun (WGS) entry which is preliminary data.</text>
</comment>
<dbReference type="EMBL" id="SRLO01001412">
    <property type="protein sequence ID" value="TNN38051.1"/>
    <property type="molecule type" value="Genomic_DNA"/>
</dbReference>
<name>A0A4Z2FAY7_9TELE</name>
<evidence type="ECO:0000313" key="2">
    <source>
        <dbReference type="EMBL" id="TNN38051.1"/>
    </source>
</evidence>
<protein>
    <submittedName>
        <fullName evidence="2">Uncharacterized protein</fullName>
    </submittedName>
</protein>
<evidence type="ECO:0000313" key="3">
    <source>
        <dbReference type="Proteomes" id="UP000314294"/>
    </source>
</evidence>
<keyword evidence="3" id="KW-1185">Reference proteome</keyword>
<feature type="region of interest" description="Disordered" evidence="1">
    <location>
        <begin position="1"/>
        <end position="27"/>
    </location>
</feature>
<sequence>MKSAETALSAPLRVTGEATGRDKDDGAAARVSAATCWPGGRTHAAASLRRPRTGRLRLRGECLRAGRLRAGRLRGERLRVHQQDVLPPDEQLVDVAFEDPAVLPGLFLPAGLRFDCNGAGASGLRPPAGGPVFRGSVWVLRRLVSRRVLLQLQLLEELDTGVQSR</sequence>
<reference evidence="2 3" key="1">
    <citation type="submission" date="2019-03" db="EMBL/GenBank/DDBJ databases">
        <title>First draft genome of Liparis tanakae, snailfish: a comprehensive survey of snailfish specific genes.</title>
        <authorList>
            <person name="Kim W."/>
            <person name="Song I."/>
            <person name="Jeong J.-H."/>
            <person name="Kim D."/>
            <person name="Kim S."/>
            <person name="Ryu S."/>
            <person name="Song J.Y."/>
            <person name="Lee S.K."/>
        </authorList>
    </citation>
    <scope>NUCLEOTIDE SEQUENCE [LARGE SCALE GENOMIC DNA]</scope>
    <source>
        <tissue evidence="2">Muscle</tissue>
    </source>
</reference>
<gene>
    <name evidence="2" type="ORF">EYF80_051787</name>
</gene>